<keyword evidence="1" id="KW-1133">Transmembrane helix</keyword>
<feature type="transmembrane region" description="Helical" evidence="1">
    <location>
        <begin position="361"/>
        <end position="381"/>
    </location>
</feature>
<evidence type="ECO:0000313" key="4">
    <source>
        <dbReference type="Proteomes" id="UP001501523"/>
    </source>
</evidence>
<keyword evidence="1" id="KW-0812">Transmembrane</keyword>
<dbReference type="InterPro" id="IPR051344">
    <property type="entry name" value="Vgb"/>
</dbReference>
<feature type="signal peptide" evidence="2">
    <location>
        <begin position="1"/>
        <end position="34"/>
    </location>
</feature>
<name>A0ABN1IDE0_9GAMM</name>
<evidence type="ECO:0000256" key="2">
    <source>
        <dbReference type="SAM" id="SignalP"/>
    </source>
</evidence>
<gene>
    <name evidence="3" type="ORF">GCM10009105_06060</name>
</gene>
<evidence type="ECO:0000313" key="3">
    <source>
        <dbReference type="EMBL" id="GAA0707333.1"/>
    </source>
</evidence>
<dbReference type="GO" id="GO:0016829">
    <property type="term" value="F:lyase activity"/>
    <property type="evidence" value="ECO:0007669"/>
    <property type="project" value="UniProtKB-KW"/>
</dbReference>
<evidence type="ECO:0000256" key="1">
    <source>
        <dbReference type="SAM" id="Phobius"/>
    </source>
</evidence>
<dbReference type="PANTHER" id="PTHR40274">
    <property type="entry name" value="VIRGINIAMYCIN B LYASE"/>
    <property type="match status" value="1"/>
</dbReference>
<feature type="chain" id="PRO_5047474412" evidence="2">
    <location>
        <begin position="35"/>
        <end position="392"/>
    </location>
</feature>
<dbReference type="EMBL" id="BAAAEU010000002">
    <property type="protein sequence ID" value="GAA0707333.1"/>
    <property type="molecule type" value="Genomic_DNA"/>
</dbReference>
<sequence length="392" mass="40369">MKIELAYRVMNNFAKPMQLLGVLMAGLVSASASAVNIIEYPIPTANSAPRNITSGPDGNLWFTEADGNKIGKITPGGVITEFSIPTGASNPAGIAGGPDGNVWFTEEDGNNIGKISPTGVLVEFPLPVAYSRPSGITSGRDGNLWFAELRCAGCDPHTPFFAGTVGKITTSGVITEFAVPTYSSSPDGIATGPDGNAWFTERWSGNIGRVTPAGGIAEFPVNDYGYLTSITNGPDGNLWFTKTYFLCANPAAPGCSPPNSPIGRITPGGVVTEFPLPGNGGLIGIANGPDGNLWFTDSAGRIGRATPVGVITEYSIPTANSAPSGITAGPDGNVWFTESTGNKIGKISVATAANVQSAPALGGPSLILLSVCMGMVGLLFARRKRMDATSTH</sequence>
<keyword evidence="4" id="KW-1185">Reference proteome</keyword>
<proteinExistence type="predicted"/>
<keyword evidence="2" id="KW-0732">Signal</keyword>
<dbReference type="Gene3D" id="2.130.10.10">
    <property type="entry name" value="YVTN repeat-like/Quinoprotein amine dehydrogenase"/>
    <property type="match status" value="2"/>
</dbReference>
<dbReference type="Proteomes" id="UP001501523">
    <property type="component" value="Unassembled WGS sequence"/>
</dbReference>
<organism evidence="3 4">
    <name type="scientific">Dokdonella soli</name>
    <dbReference type="NCBI Taxonomy" id="529810"/>
    <lineage>
        <taxon>Bacteria</taxon>
        <taxon>Pseudomonadati</taxon>
        <taxon>Pseudomonadota</taxon>
        <taxon>Gammaproteobacteria</taxon>
        <taxon>Lysobacterales</taxon>
        <taxon>Rhodanobacteraceae</taxon>
        <taxon>Dokdonella</taxon>
    </lineage>
</organism>
<dbReference type="PANTHER" id="PTHR40274:SF3">
    <property type="entry name" value="VIRGINIAMYCIN B LYASE"/>
    <property type="match status" value="1"/>
</dbReference>
<keyword evidence="1" id="KW-0472">Membrane</keyword>
<keyword evidence="3" id="KW-0456">Lyase</keyword>
<accession>A0ABN1IDE0</accession>
<protein>
    <submittedName>
        <fullName evidence="3">Virginiamycin B lyase</fullName>
    </submittedName>
</protein>
<reference evidence="3 4" key="1">
    <citation type="journal article" date="2019" name="Int. J. Syst. Evol. Microbiol.">
        <title>The Global Catalogue of Microorganisms (GCM) 10K type strain sequencing project: providing services to taxonomists for standard genome sequencing and annotation.</title>
        <authorList>
            <consortium name="The Broad Institute Genomics Platform"/>
            <consortium name="The Broad Institute Genome Sequencing Center for Infectious Disease"/>
            <person name="Wu L."/>
            <person name="Ma J."/>
        </authorList>
    </citation>
    <scope>NUCLEOTIDE SEQUENCE [LARGE SCALE GENOMIC DNA]</scope>
    <source>
        <strain evidence="3 4">JCM 15421</strain>
    </source>
</reference>
<comment type="caution">
    <text evidence="3">The sequence shown here is derived from an EMBL/GenBank/DDBJ whole genome shotgun (WGS) entry which is preliminary data.</text>
</comment>
<dbReference type="SUPFAM" id="SSF101898">
    <property type="entry name" value="NHL repeat"/>
    <property type="match status" value="2"/>
</dbReference>
<dbReference type="Pfam" id="PF24684">
    <property type="entry name" value="Vgb_lyase"/>
    <property type="match status" value="3"/>
</dbReference>
<dbReference type="RefSeq" id="WP_343787012.1">
    <property type="nucleotide sequence ID" value="NZ_BAAAEU010000002.1"/>
</dbReference>
<dbReference type="InterPro" id="IPR015943">
    <property type="entry name" value="WD40/YVTN_repeat-like_dom_sf"/>
</dbReference>